<proteinExistence type="predicted"/>
<dbReference type="AlphaFoldDB" id="A0A2U9IQ05"/>
<evidence type="ECO:0000313" key="1">
    <source>
        <dbReference type="EMBL" id="AWR98092.1"/>
    </source>
</evidence>
<keyword evidence="2" id="KW-1185">Reference proteome</keyword>
<sequence>MKVKIALERKGERHLVWVDADIVGYPRTLEKYMDLTMGEAGLVKRNEELYLNVTLKKKLGEVKPNGLIVVDVNMDSVYLGNDKEVTIIPTRLSEAHHYKSLAENLQRKYSKR</sequence>
<dbReference type="KEGG" id="asul:DFR86_11475"/>
<reference evidence="1 2" key="1">
    <citation type="submission" date="2018-05" db="EMBL/GenBank/DDBJ databases">
        <title>Complete Genome Sequences of Extremely Thermoacidophilic, Metal-Mobilizing Type-Strain Members of the Archaeal Family Sulfolobaceae: Acidianus brierleyi DSM-1651T, Acidianus sulfidivorans DSM-18786T, Metallosphaera hakonensis DSM-7519T, and Metallosphaera prunae DSM-10039T.</title>
        <authorList>
            <person name="Counts J.A."/>
            <person name="Kelly R.M."/>
        </authorList>
    </citation>
    <scope>NUCLEOTIDE SEQUENCE [LARGE SCALE GENOMIC DNA]</scope>
    <source>
        <strain evidence="1 2">JP7</strain>
    </source>
</reference>
<name>A0A2U9IQ05_9CREN</name>
<dbReference type="EMBL" id="CP029288">
    <property type="protein sequence ID" value="AWR98092.1"/>
    <property type="molecule type" value="Genomic_DNA"/>
</dbReference>
<protein>
    <submittedName>
        <fullName evidence="1">Uncharacterized protein</fullName>
    </submittedName>
</protein>
<organism evidence="1 2">
    <name type="scientific">Acidianus sulfidivorans JP7</name>
    <dbReference type="NCBI Taxonomy" id="619593"/>
    <lineage>
        <taxon>Archaea</taxon>
        <taxon>Thermoproteota</taxon>
        <taxon>Thermoprotei</taxon>
        <taxon>Sulfolobales</taxon>
        <taxon>Sulfolobaceae</taxon>
        <taxon>Acidianus</taxon>
    </lineage>
</organism>
<evidence type="ECO:0000313" key="2">
    <source>
        <dbReference type="Proteomes" id="UP000248410"/>
    </source>
</evidence>
<gene>
    <name evidence="1" type="ORF">DFR86_11475</name>
</gene>
<dbReference type="Proteomes" id="UP000248410">
    <property type="component" value="Chromosome"/>
</dbReference>
<accession>A0A2U9IQ05</accession>